<evidence type="ECO:0000256" key="1">
    <source>
        <dbReference type="SAM" id="SignalP"/>
    </source>
</evidence>
<dbReference type="EMBL" id="ML734561">
    <property type="protein sequence ID" value="KAB8251068.1"/>
    <property type="molecule type" value="Genomic_DNA"/>
</dbReference>
<feature type="chain" id="PRO_5025051633" description="Secreted protein" evidence="1">
    <location>
        <begin position="30"/>
        <end position="79"/>
    </location>
</feature>
<protein>
    <recommendedName>
        <fullName evidence="3">Secreted protein</fullName>
    </recommendedName>
</protein>
<evidence type="ECO:0008006" key="3">
    <source>
        <dbReference type="Google" id="ProtNLM"/>
    </source>
</evidence>
<sequence>MQWGKQLKHFHMILLQLVVRMLHSRSMTGQPSETYHLAIGGVPKCYLRVAVARAPANQLLSESTISAQTRSRNGREIRP</sequence>
<name>A0A5N6H9Z6_ASPFL</name>
<gene>
    <name evidence="2" type="ORF">BDV35DRAFT_339946</name>
</gene>
<reference evidence="2" key="1">
    <citation type="submission" date="2019-04" db="EMBL/GenBank/DDBJ databases">
        <title>Friends and foes A comparative genomics study of 23 Aspergillus species from section Flavi.</title>
        <authorList>
            <consortium name="DOE Joint Genome Institute"/>
            <person name="Kjaerbolling I."/>
            <person name="Vesth T."/>
            <person name="Frisvad J.C."/>
            <person name="Nybo J.L."/>
            <person name="Theobald S."/>
            <person name="Kildgaard S."/>
            <person name="Isbrandt T."/>
            <person name="Kuo A."/>
            <person name="Sato A."/>
            <person name="Lyhne E.K."/>
            <person name="Kogle M.E."/>
            <person name="Wiebenga A."/>
            <person name="Kun R.S."/>
            <person name="Lubbers R.J."/>
            <person name="Makela M.R."/>
            <person name="Barry K."/>
            <person name="Chovatia M."/>
            <person name="Clum A."/>
            <person name="Daum C."/>
            <person name="Haridas S."/>
            <person name="He G."/>
            <person name="LaButti K."/>
            <person name="Lipzen A."/>
            <person name="Mondo S."/>
            <person name="Riley R."/>
            <person name="Salamov A."/>
            <person name="Simmons B.A."/>
            <person name="Magnuson J.K."/>
            <person name="Henrissat B."/>
            <person name="Mortensen U.H."/>
            <person name="Larsen T.O."/>
            <person name="Devries R.P."/>
            <person name="Grigoriev I.V."/>
            <person name="Machida M."/>
            <person name="Baker S.E."/>
            <person name="Andersen M.R."/>
        </authorList>
    </citation>
    <scope>NUCLEOTIDE SEQUENCE [LARGE SCALE GENOMIC DNA]</scope>
    <source>
        <strain evidence="2">CBS 121.62</strain>
    </source>
</reference>
<evidence type="ECO:0000313" key="2">
    <source>
        <dbReference type="EMBL" id="KAB8251068.1"/>
    </source>
</evidence>
<keyword evidence="1" id="KW-0732">Signal</keyword>
<organism evidence="2">
    <name type="scientific">Aspergillus flavus</name>
    <dbReference type="NCBI Taxonomy" id="5059"/>
    <lineage>
        <taxon>Eukaryota</taxon>
        <taxon>Fungi</taxon>
        <taxon>Dikarya</taxon>
        <taxon>Ascomycota</taxon>
        <taxon>Pezizomycotina</taxon>
        <taxon>Eurotiomycetes</taxon>
        <taxon>Eurotiomycetidae</taxon>
        <taxon>Eurotiales</taxon>
        <taxon>Aspergillaceae</taxon>
        <taxon>Aspergillus</taxon>
        <taxon>Aspergillus subgen. Circumdati</taxon>
    </lineage>
</organism>
<proteinExistence type="predicted"/>
<dbReference type="AlphaFoldDB" id="A0A5N6H9Z6"/>
<dbReference type="Proteomes" id="UP000325434">
    <property type="component" value="Unassembled WGS sequence"/>
</dbReference>
<accession>A0A5N6H9Z6</accession>
<feature type="signal peptide" evidence="1">
    <location>
        <begin position="1"/>
        <end position="29"/>
    </location>
</feature>